<dbReference type="InterPro" id="IPR011990">
    <property type="entry name" value="TPR-like_helical_dom_sf"/>
</dbReference>
<name>A0A1Q9DS41_SYMMI</name>
<dbReference type="Proteomes" id="UP000186817">
    <property type="component" value="Unassembled WGS sequence"/>
</dbReference>
<feature type="compositionally biased region" description="Basic and acidic residues" evidence="1">
    <location>
        <begin position="819"/>
        <end position="828"/>
    </location>
</feature>
<dbReference type="Gene3D" id="1.25.40.10">
    <property type="entry name" value="Tetratricopeptide repeat domain"/>
    <property type="match status" value="1"/>
</dbReference>
<dbReference type="OrthoDB" id="64523at2759"/>
<organism evidence="2 3">
    <name type="scientific">Symbiodinium microadriaticum</name>
    <name type="common">Dinoflagellate</name>
    <name type="synonym">Zooxanthella microadriatica</name>
    <dbReference type="NCBI Taxonomy" id="2951"/>
    <lineage>
        <taxon>Eukaryota</taxon>
        <taxon>Sar</taxon>
        <taxon>Alveolata</taxon>
        <taxon>Dinophyceae</taxon>
        <taxon>Suessiales</taxon>
        <taxon>Symbiodiniaceae</taxon>
        <taxon>Symbiodinium</taxon>
    </lineage>
</organism>
<gene>
    <name evidence="2" type="ORF">AK812_SmicGene19576</name>
</gene>
<evidence type="ECO:0000256" key="1">
    <source>
        <dbReference type="SAM" id="MobiDB-lite"/>
    </source>
</evidence>
<reference evidence="2 3" key="1">
    <citation type="submission" date="2016-02" db="EMBL/GenBank/DDBJ databases">
        <title>Genome analysis of coral dinoflagellate symbionts highlights evolutionary adaptations to a symbiotic lifestyle.</title>
        <authorList>
            <person name="Aranda M."/>
            <person name="Li Y."/>
            <person name="Liew Y.J."/>
            <person name="Baumgarten S."/>
            <person name="Simakov O."/>
            <person name="Wilson M."/>
            <person name="Piel J."/>
            <person name="Ashoor H."/>
            <person name="Bougouffa S."/>
            <person name="Bajic V.B."/>
            <person name="Ryu T."/>
            <person name="Ravasi T."/>
            <person name="Bayer T."/>
            <person name="Micklem G."/>
            <person name="Kim H."/>
            <person name="Bhak J."/>
            <person name="Lajeunesse T.C."/>
            <person name="Voolstra C.R."/>
        </authorList>
    </citation>
    <scope>NUCLEOTIDE SEQUENCE [LARGE SCALE GENOMIC DNA]</scope>
    <source>
        <strain evidence="2 3">CCMP2467</strain>
    </source>
</reference>
<feature type="compositionally biased region" description="Basic and acidic residues" evidence="1">
    <location>
        <begin position="873"/>
        <end position="892"/>
    </location>
</feature>
<dbReference type="EMBL" id="LSRX01000412">
    <property type="protein sequence ID" value="OLP98007.1"/>
    <property type="molecule type" value="Genomic_DNA"/>
</dbReference>
<protein>
    <submittedName>
        <fullName evidence="2">Uncharacterized protein</fullName>
    </submittedName>
</protein>
<dbReference type="AlphaFoldDB" id="A0A1Q9DS41"/>
<feature type="compositionally biased region" description="Basic residues" evidence="1">
    <location>
        <begin position="846"/>
        <end position="857"/>
    </location>
</feature>
<comment type="caution">
    <text evidence="2">The sequence shown here is derived from an EMBL/GenBank/DDBJ whole genome shotgun (WGS) entry which is preliminary data.</text>
</comment>
<evidence type="ECO:0000313" key="3">
    <source>
        <dbReference type="Proteomes" id="UP000186817"/>
    </source>
</evidence>
<feature type="compositionally biased region" description="Basic residues" evidence="1">
    <location>
        <begin position="762"/>
        <end position="772"/>
    </location>
</feature>
<feature type="region of interest" description="Disordered" evidence="1">
    <location>
        <begin position="702"/>
        <end position="914"/>
    </location>
</feature>
<accession>A0A1Q9DS41</accession>
<keyword evidence="3" id="KW-1185">Reference proteome</keyword>
<evidence type="ECO:0000313" key="2">
    <source>
        <dbReference type="EMBL" id="OLP98007.1"/>
    </source>
</evidence>
<sequence length="973" mass="106385">MDQTPRTELATARCRAADNTHAAPEPGRCGAPRVTQFYGTESSYVWTDDVGAEHEVLQAEGGEQGDPLMPALYAVAQHAALHAVAATLHPGEGVFAFLDDTYIVCAPERVATLYGNLADALWDHARVQLNQGKLPLPLLSSPQPNLSPHEPAAMTWSDCNVWRGKLLRNASRLCKSVRPASKKCECEVDILQRLLSAELGVTIVKKLKRNLPKAKRTLQATARRLQAVATRLWSAADAEDAVREVEVLERNGDWHGAREAYAKVLVLSPSRFTDLAVRFAQLLHIMATSSDGDPDACEQVLRQALAGEAATNERAILARLAVFLLQDGREEEALPLLQSAGYQYRLASWIWRCSSAQLSVDTAGFPGCVFDNALPPSLFQRLQQFLAPDSRFWSEHGYNEVTGSGENGYFSYIQTLTGQERNALDAIIRHVWEFLKKGGYFPRLPQAKVAEWWAHKRPHACGHQMHYDSDNEGIGGVRNPICSCVLYVMAPRGIGGPTLVTDQVLASGSLGRRGWFVHPNEGRLAAYDGKYFHGVVPGCGVAPCSEEPLRRITFMIAFWPEIELRPFGADGLAGSSRPAPDPSHFLEIGERRYTWHQALSLPSMAAEAAGNLNPAPAPSEVLLPSNAPVWVTLDGDPMPDEVLKRKKLKQCCQRRPPAAVQRKATIMIRKSFDRFVLLGASPNRAAANALLELAGLAPRGAEDKLPSLKPPSSWMASDSPPDPVEDTEPSFPDETSGLAEGPQAQFEDATFEPGYEAPGAKAGKKQRSKRKKEQAMELLAGRCQSSRKRMSPLQTWRNERYEHRSGSTPKAAASRRRSKEPQKAEKPPGPEATEPEEVETQPKASSKAKAKAKAKGRAKTETPAAKTPGTKAPRKDPAEFRQPETVRRRLWQDSEDSEESPRKVKASPARGTGLLGALDAGRLRSMARPLAAFADAPSLNNFKNKPSLRRLAEEAAAAVGNGPKPHAKARAAR</sequence>
<proteinExistence type="predicted"/>